<accession>A0A238BLW3</accession>
<sequence>MKKQSAFVKPIFDTVIMNPPFGTKNNAGIDLHFVEAGLSILKKNGKLFSLHKSSTRQYNAKFVSQKLSGISGECIAELRWNLPATYAYHRRKSVDIEHGYCLMINKC</sequence>
<protein>
    <submittedName>
        <fullName evidence="1">Uncharacterized protein</fullName>
    </submittedName>
</protein>
<dbReference type="AlphaFoldDB" id="A0A238BLW3"/>
<dbReference type="PANTHER" id="PTHR23290:SF0">
    <property type="entry name" value="RRNA N6-ADENOSINE-METHYLTRANSFERASE METTL5"/>
    <property type="match status" value="1"/>
</dbReference>
<dbReference type="Gene3D" id="3.40.50.150">
    <property type="entry name" value="Vaccinia Virus protein VP39"/>
    <property type="match status" value="1"/>
</dbReference>
<dbReference type="SUPFAM" id="SSF53335">
    <property type="entry name" value="S-adenosyl-L-methionine-dependent methyltransferases"/>
    <property type="match status" value="1"/>
</dbReference>
<organism evidence="1 2">
    <name type="scientific">Onchocerca flexuosa</name>
    <dbReference type="NCBI Taxonomy" id="387005"/>
    <lineage>
        <taxon>Eukaryota</taxon>
        <taxon>Metazoa</taxon>
        <taxon>Ecdysozoa</taxon>
        <taxon>Nematoda</taxon>
        <taxon>Chromadorea</taxon>
        <taxon>Rhabditida</taxon>
        <taxon>Spirurina</taxon>
        <taxon>Spiruromorpha</taxon>
        <taxon>Filarioidea</taxon>
        <taxon>Onchocercidae</taxon>
        <taxon>Onchocerca</taxon>
    </lineage>
</organism>
<gene>
    <name evidence="1" type="ORF">X798_06569</name>
</gene>
<dbReference type="GO" id="GO:0008988">
    <property type="term" value="F:rRNA (adenine-N6-)-methyltransferase activity"/>
    <property type="evidence" value="ECO:0007669"/>
    <property type="project" value="TreeGrafter"/>
</dbReference>
<dbReference type="PANTHER" id="PTHR23290">
    <property type="entry name" value="RRNA N6-ADENOSINE-METHYLTRANSFERASE METTL5"/>
    <property type="match status" value="1"/>
</dbReference>
<proteinExistence type="predicted"/>
<dbReference type="InterPro" id="IPR029063">
    <property type="entry name" value="SAM-dependent_MTases_sf"/>
</dbReference>
<dbReference type="OrthoDB" id="419617at2759"/>
<dbReference type="EMBL" id="KZ270107">
    <property type="protein sequence ID" value="OZC06447.1"/>
    <property type="molecule type" value="Genomic_DNA"/>
</dbReference>
<name>A0A238BLW3_9BILA</name>
<evidence type="ECO:0000313" key="1">
    <source>
        <dbReference type="EMBL" id="OZC06447.1"/>
    </source>
</evidence>
<dbReference type="GO" id="GO:0003676">
    <property type="term" value="F:nucleic acid binding"/>
    <property type="evidence" value="ECO:0007669"/>
    <property type="project" value="InterPro"/>
</dbReference>
<reference evidence="1 2" key="1">
    <citation type="submission" date="2015-12" db="EMBL/GenBank/DDBJ databases">
        <title>Draft genome of the nematode, Onchocerca flexuosa.</title>
        <authorList>
            <person name="Mitreva M."/>
        </authorList>
    </citation>
    <scope>NUCLEOTIDE SEQUENCE [LARGE SCALE GENOMIC DNA]</scope>
    <source>
        <strain evidence="1">Red Deer</strain>
    </source>
</reference>
<dbReference type="InterPro" id="IPR051720">
    <property type="entry name" value="rRNA_MeTrfase/Polyamine_Synth"/>
</dbReference>
<evidence type="ECO:0000313" key="2">
    <source>
        <dbReference type="Proteomes" id="UP000242913"/>
    </source>
</evidence>
<keyword evidence="2" id="KW-1185">Reference proteome</keyword>
<dbReference type="Proteomes" id="UP000242913">
    <property type="component" value="Unassembled WGS sequence"/>
</dbReference>
<dbReference type="InterPro" id="IPR002052">
    <property type="entry name" value="DNA_methylase_N6_adenine_CS"/>
</dbReference>
<dbReference type="PROSITE" id="PS00092">
    <property type="entry name" value="N6_MTASE"/>
    <property type="match status" value="1"/>
</dbReference>